<proteinExistence type="predicted"/>
<sequence>MSLQGLAELVAEFYLERVRDEREGNARVGAERTGSYSEDLGSSQGRRACWEGQDGNR</sequence>
<name>A0A0F7L5W7_9VIRU</name>
<feature type="compositionally biased region" description="Polar residues" evidence="1">
    <location>
        <begin position="34"/>
        <end position="45"/>
    </location>
</feature>
<organism evidence="2">
    <name type="scientific">uncultured marine virus</name>
    <dbReference type="NCBI Taxonomy" id="186617"/>
    <lineage>
        <taxon>Viruses</taxon>
        <taxon>environmental samples</taxon>
    </lineage>
</organism>
<feature type="region of interest" description="Disordered" evidence="1">
    <location>
        <begin position="23"/>
        <end position="57"/>
    </location>
</feature>
<dbReference type="EMBL" id="KR029587">
    <property type="protein sequence ID" value="AKH46923.1"/>
    <property type="molecule type" value="Genomic_DNA"/>
</dbReference>
<evidence type="ECO:0000313" key="2">
    <source>
        <dbReference type="EMBL" id="AKH46923.1"/>
    </source>
</evidence>
<accession>A0A0F7L5W7</accession>
<evidence type="ECO:0000256" key="1">
    <source>
        <dbReference type="SAM" id="MobiDB-lite"/>
    </source>
</evidence>
<reference evidence="2" key="2">
    <citation type="submission" date="2015-03" db="EMBL/GenBank/DDBJ databases">
        <authorList>
            <person name="Chow C.-E.T."/>
            <person name="Winget D.M."/>
            <person name="White R.A.III."/>
            <person name="Hallam S.J."/>
            <person name="Suttle C.A."/>
        </authorList>
    </citation>
    <scope>NUCLEOTIDE SEQUENCE</scope>
    <source>
        <strain evidence="2">Anoxic2_3</strain>
    </source>
</reference>
<reference evidence="2" key="1">
    <citation type="journal article" date="2015" name="Front. Microbiol.">
        <title>Combining genomic sequencing methods to explore viral diversity and reveal potential virus-host interactions.</title>
        <authorList>
            <person name="Chow C.E."/>
            <person name="Winget D.M."/>
            <person name="White R.A.III."/>
            <person name="Hallam S.J."/>
            <person name="Suttle C.A."/>
        </authorList>
    </citation>
    <scope>NUCLEOTIDE SEQUENCE</scope>
    <source>
        <strain evidence="2">Anoxic2_3</strain>
    </source>
</reference>
<protein>
    <submittedName>
        <fullName evidence="2">Uncharacterized protein</fullName>
    </submittedName>
</protein>